<dbReference type="RefSeq" id="WP_197646941.1">
    <property type="nucleotide sequence ID" value="NZ_JAEACP010000021.1"/>
</dbReference>
<evidence type="ECO:0000259" key="2">
    <source>
        <dbReference type="Pfam" id="PF01266"/>
    </source>
</evidence>
<dbReference type="Pfam" id="PF01266">
    <property type="entry name" value="DAO"/>
    <property type="match status" value="1"/>
</dbReference>
<organism evidence="3 4">
    <name type="scientific">Tabrizicola soli</name>
    <dbReference type="NCBI Taxonomy" id="2185115"/>
    <lineage>
        <taxon>Bacteria</taxon>
        <taxon>Pseudomonadati</taxon>
        <taxon>Pseudomonadota</taxon>
        <taxon>Alphaproteobacteria</taxon>
        <taxon>Rhodobacterales</taxon>
        <taxon>Paracoccaceae</taxon>
        <taxon>Tabrizicola</taxon>
    </lineage>
</organism>
<name>A0ABV7DS67_9RHOB</name>
<dbReference type="SUPFAM" id="SSF51905">
    <property type="entry name" value="FAD/NAD(P)-binding domain"/>
    <property type="match status" value="1"/>
</dbReference>
<reference evidence="4" key="1">
    <citation type="journal article" date="2019" name="Int. J. Syst. Evol. Microbiol.">
        <title>The Global Catalogue of Microorganisms (GCM) 10K type strain sequencing project: providing services to taxonomists for standard genome sequencing and annotation.</title>
        <authorList>
            <consortium name="The Broad Institute Genomics Platform"/>
            <consortium name="The Broad Institute Genome Sequencing Center for Infectious Disease"/>
            <person name="Wu L."/>
            <person name="Ma J."/>
        </authorList>
    </citation>
    <scope>NUCLEOTIDE SEQUENCE [LARGE SCALE GENOMIC DNA]</scope>
    <source>
        <strain evidence="4">KCTC 62102</strain>
    </source>
</reference>
<evidence type="ECO:0000313" key="4">
    <source>
        <dbReference type="Proteomes" id="UP001595445"/>
    </source>
</evidence>
<evidence type="ECO:0000256" key="1">
    <source>
        <dbReference type="ARBA" id="ARBA00023002"/>
    </source>
</evidence>
<sequence length="465" mass="50173">MNASVARNGDVSFWYAQMGGTPGYRPPLPGDRSVDVCIIGAGYTGLWTAYYLKTLQPDLSVAVVEREFAGFGASGRNGGWLTGGFSWSREKYLAAGGTREGVIAMGHALRGTVAEVMRVAEIEGISADILPTDGLTVACTPAQLERMRETYEEEIAWGTPKTRIEMIGGSEMRARIKVKDAVGALVTHGVARVQPAKLVRGLAAAVERLGVQIWEQTAVTGMEKGRVHTNRGTVTAPVIVRATEGFTPGLPGQSRKILPLNSAIVVTEPVPETVWQQIGWNGYELLGDASHTYSYAQRTADNRIAMGGRGVPYRFGSKTDVRGQTQDATIDKLQGILRRLLPEAAGLKLAHGWCGVLGVPRDWCASVGFDRQSGMAWAGGYVGLGVSTSNLSGQTLADLILGRDTGLVTLPWVNRKVREWEPEPFRWLGVHGMYQLYYRADAQEARSGGVRTSALAKLANKITGR</sequence>
<evidence type="ECO:0000313" key="3">
    <source>
        <dbReference type="EMBL" id="MFC3085230.1"/>
    </source>
</evidence>
<comment type="caution">
    <text evidence="3">The sequence shown here is derived from an EMBL/GenBank/DDBJ whole genome shotgun (WGS) entry which is preliminary data.</text>
</comment>
<dbReference type="Proteomes" id="UP001595445">
    <property type="component" value="Unassembled WGS sequence"/>
</dbReference>
<dbReference type="Gene3D" id="3.30.9.10">
    <property type="entry name" value="D-Amino Acid Oxidase, subunit A, domain 2"/>
    <property type="match status" value="1"/>
</dbReference>
<dbReference type="PANTHER" id="PTHR13847:SF285">
    <property type="entry name" value="FAD DEPENDENT OXIDOREDUCTASE DOMAIN-CONTAINING PROTEIN"/>
    <property type="match status" value="1"/>
</dbReference>
<keyword evidence="1 3" id="KW-0560">Oxidoreductase</keyword>
<gene>
    <name evidence="3" type="ORF">ACFOD6_04120</name>
</gene>
<dbReference type="Gene3D" id="3.50.50.60">
    <property type="entry name" value="FAD/NAD(P)-binding domain"/>
    <property type="match status" value="1"/>
</dbReference>
<dbReference type="EMBL" id="JBHRSM010000009">
    <property type="protein sequence ID" value="MFC3085230.1"/>
    <property type="molecule type" value="Genomic_DNA"/>
</dbReference>
<dbReference type="EC" id="1.-.-.-" evidence="3"/>
<dbReference type="PANTHER" id="PTHR13847">
    <property type="entry name" value="SARCOSINE DEHYDROGENASE-RELATED"/>
    <property type="match status" value="1"/>
</dbReference>
<protein>
    <submittedName>
        <fullName evidence="3">NAD(P)/FAD-dependent oxidoreductase</fullName>
        <ecNumber evidence="3">1.-.-.-</ecNumber>
    </submittedName>
</protein>
<keyword evidence="4" id="KW-1185">Reference proteome</keyword>
<dbReference type="GO" id="GO:0016491">
    <property type="term" value="F:oxidoreductase activity"/>
    <property type="evidence" value="ECO:0007669"/>
    <property type="project" value="UniProtKB-KW"/>
</dbReference>
<accession>A0ABV7DS67</accession>
<feature type="domain" description="FAD dependent oxidoreductase" evidence="2">
    <location>
        <begin position="35"/>
        <end position="399"/>
    </location>
</feature>
<dbReference type="InterPro" id="IPR006076">
    <property type="entry name" value="FAD-dep_OxRdtase"/>
</dbReference>
<proteinExistence type="predicted"/>
<dbReference type="InterPro" id="IPR036188">
    <property type="entry name" value="FAD/NAD-bd_sf"/>
</dbReference>